<dbReference type="AlphaFoldDB" id="H1HIV0"/>
<reference evidence="1 2" key="1">
    <citation type="submission" date="2011-12" db="EMBL/GenBank/DDBJ databases">
        <title>The Genome Sequence of Prevotella maculosa OT 289.</title>
        <authorList>
            <consortium name="The Broad Institute Genome Sequencing Platform"/>
            <person name="Earl A."/>
            <person name="Ward D."/>
            <person name="Feldgarden M."/>
            <person name="Gevers D."/>
            <person name="Izard J."/>
            <person name="Blanton J.M."/>
            <person name="Mathney J."/>
            <person name="Tanner A.C."/>
            <person name="Dewhirst F.E."/>
            <person name="Young S.K."/>
            <person name="Zeng Q."/>
            <person name="Gargeya S."/>
            <person name="Fitzgerald M."/>
            <person name="Haas B."/>
            <person name="Abouelleil A."/>
            <person name="Alvarado L."/>
            <person name="Arachchi H.M."/>
            <person name="Berlin A."/>
            <person name="Chapman S.B."/>
            <person name="Gearin G."/>
            <person name="Goldberg J."/>
            <person name="Griggs A."/>
            <person name="Gujja S."/>
            <person name="Hansen M."/>
            <person name="Heiman D."/>
            <person name="Howarth C."/>
            <person name="Larimer J."/>
            <person name="Lui A."/>
            <person name="MacDonald P.J.P."/>
            <person name="McCowen C."/>
            <person name="Montmayeur A."/>
            <person name="Murphy C."/>
            <person name="Neiman D."/>
            <person name="Pearson M."/>
            <person name="Priest M."/>
            <person name="Roberts A."/>
            <person name="Saif S."/>
            <person name="Shea T."/>
            <person name="Sisk P."/>
            <person name="Stolte C."/>
            <person name="Sykes S."/>
            <person name="Wortman J."/>
            <person name="Nusbaum C."/>
            <person name="Birren B."/>
        </authorList>
    </citation>
    <scope>NUCLEOTIDE SEQUENCE [LARGE SCALE GENOMIC DNA]</scope>
    <source>
        <strain evidence="1 2">OT 289</strain>
    </source>
</reference>
<gene>
    <name evidence="1" type="ORF">HMPREF9944_00094</name>
</gene>
<organism evidence="1 2">
    <name type="scientific">Segatella maculosa OT 289</name>
    <dbReference type="NCBI Taxonomy" id="999422"/>
    <lineage>
        <taxon>Bacteria</taxon>
        <taxon>Pseudomonadati</taxon>
        <taxon>Bacteroidota</taxon>
        <taxon>Bacteroidia</taxon>
        <taxon>Bacteroidales</taxon>
        <taxon>Prevotellaceae</taxon>
        <taxon>Segatella</taxon>
    </lineage>
</organism>
<evidence type="ECO:0000313" key="2">
    <source>
        <dbReference type="Proteomes" id="UP000003167"/>
    </source>
</evidence>
<proteinExistence type="predicted"/>
<evidence type="ECO:0000313" key="1">
    <source>
        <dbReference type="EMBL" id="EHO74797.1"/>
    </source>
</evidence>
<accession>H1HIV0</accession>
<feature type="non-terminal residue" evidence="1">
    <location>
        <position position="1"/>
    </location>
</feature>
<sequence length="570" mass="62177">GEYELAVIIKFNVQTSKFKVNQSSMKKILFIAGLVSTMLLAACSSEESVVKEDGKVNVAKDITFQFTEEAYVPGKVSTDKAGAKGIYAAEPQAVDLGDGLIAEVSLEPDTMGTVQTRAPQPMSDGHYTIYAVDASNVRHDGISGTVSGGTFTPDAAKNLELNAGETYTFVCFNDAITDNGTDLQAIEGVVNPMIGTAIHTVSTSAHDVVTFEMKHLMARLRIQISSHMAPPQNLTMKLWLPSIADRNETFDIKGVHINSWSDGNEFNGPTIPFSPNKPYVYSAISQDYTTTSDYVYGSQSILGESYSFNFTGTLHGESLTNMTFPPGTYFYNNHSYLVKVKYKSKGPLYLYQDGTVGYLGDKGTRTPIGVVAIEKTNTTNGTAVALKEAIPGYGGCPWSDYGITDGNTTRSSDFNTNYNDLNGYKWTWDAASSTDGKVKANEQTKYQAFYHAANYNPGVGITGANVGKWYLPAAGEWLRALERLGKAGKATSLDYQTMYYIDWKYLNKAFTAAGGEALAAYWYHTSSEISAITTVTITFDRNVSNPPGNKYALTDMDNKGVEDVRSFIHF</sequence>
<dbReference type="HOGENOM" id="CLU_477810_0_0_10"/>
<protein>
    <submittedName>
        <fullName evidence="1">Uncharacterized protein</fullName>
    </submittedName>
</protein>
<name>H1HIV0_9BACT</name>
<comment type="caution">
    <text evidence="1">The sequence shown here is derived from an EMBL/GenBank/DDBJ whole genome shotgun (WGS) entry which is preliminary data.</text>
</comment>
<keyword evidence="2" id="KW-1185">Reference proteome</keyword>
<dbReference type="EMBL" id="AGEK01000006">
    <property type="protein sequence ID" value="EHO74797.1"/>
    <property type="molecule type" value="Genomic_DNA"/>
</dbReference>
<dbReference type="Proteomes" id="UP000003167">
    <property type="component" value="Unassembled WGS sequence"/>
</dbReference>
<dbReference type="PATRIC" id="fig|999422.3.peg.89"/>